<dbReference type="RefSeq" id="WP_147784758.1">
    <property type="nucleotide sequence ID" value="NZ_VRMG01000011.1"/>
</dbReference>
<dbReference type="EMBL" id="VRMG01000011">
    <property type="protein sequence ID" value="TXN28761.1"/>
    <property type="molecule type" value="Genomic_DNA"/>
</dbReference>
<sequence>MTAVERPNVEHYRYAVEWSSPDGEFVATVTEFPSLSWLAPTQIEALRGVEALVKSVIDDMIESGEELPEPLSERKFSGRVVVRVDPSVHRKLVTDALRHGTSLNKYAAELLSQ</sequence>
<name>A0A5C8ULT5_9MICO</name>
<comment type="caution">
    <text evidence="1">The sequence shown here is derived from an EMBL/GenBank/DDBJ whole genome shotgun (WGS) entry which is preliminary data.</text>
</comment>
<dbReference type="Proteomes" id="UP000321379">
    <property type="component" value="Unassembled WGS sequence"/>
</dbReference>
<dbReference type="InterPro" id="IPR008651">
    <property type="entry name" value="Uncharacterised_HicB"/>
</dbReference>
<protein>
    <submittedName>
        <fullName evidence="1">Toxin-antitoxin system HicB family antitoxin</fullName>
    </submittedName>
</protein>
<evidence type="ECO:0000313" key="2">
    <source>
        <dbReference type="Proteomes" id="UP000321379"/>
    </source>
</evidence>
<dbReference type="InterPro" id="IPR035069">
    <property type="entry name" value="TTHA1013/TTHA0281-like"/>
</dbReference>
<organism evidence="1 2">
    <name type="scientific">Lacisediminihabitans profunda</name>
    <dbReference type="NCBI Taxonomy" id="2594790"/>
    <lineage>
        <taxon>Bacteria</taxon>
        <taxon>Bacillati</taxon>
        <taxon>Actinomycetota</taxon>
        <taxon>Actinomycetes</taxon>
        <taxon>Micrococcales</taxon>
        <taxon>Microbacteriaceae</taxon>
        <taxon>Lacisediminihabitans</taxon>
    </lineage>
</organism>
<dbReference type="Gene3D" id="3.30.160.250">
    <property type="match status" value="1"/>
</dbReference>
<evidence type="ECO:0000313" key="1">
    <source>
        <dbReference type="EMBL" id="TXN28761.1"/>
    </source>
</evidence>
<keyword evidence="2" id="KW-1185">Reference proteome</keyword>
<dbReference type="AlphaFoldDB" id="A0A5C8ULT5"/>
<dbReference type="Pfam" id="PF05534">
    <property type="entry name" value="HicB"/>
    <property type="match status" value="1"/>
</dbReference>
<dbReference type="SUPFAM" id="SSF143100">
    <property type="entry name" value="TTHA1013/TTHA0281-like"/>
    <property type="match status" value="1"/>
</dbReference>
<gene>
    <name evidence="1" type="ORF">FVP33_16335</name>
</gene>
<accession>A0A5C8ULT5</accession>
<reference evidence="1 2" key="1">
    <citation type="submission" date="2019-08" db="EMBL/GenBank/DDBJ databases">
        <title>Bacterial whole genome sequence for Glaciihabitans sp. CHu50b-6-2.</title>
        <authorList>
            <person name="Jin L."/>
        </authorList>
    </citation>
    <scope>NUCLEOTIDE SEQUENCE [LARGE SCALE GENOMIC DNA]</scope>
    <source>
        <strain evidence="1 2">CHu50b-6-2</strain>
    </source>
</reference>
<proteinExistence type="predicted"/>